<evidence type="ECO:0000259" key="2">
    <source>
        <dbReference type="Pfam" id="PF00144"/>
    </source>
</evidence>
<keyword evidence="1" id="KW-0732">Signal</keyword>
<protein>
    <recommendedName>
        <fullName evidence="2">Beta-lactamase-related domain-containing protein</fullName>
    </recommendedName>
</protein>
<dbReference type="InterPro" id="IPR001466">
    <property type="entry name" value="Beta-lactam-related"/>
</dbReference>
<dbReference type="Pfam" id="PF00144">
    <property type="entry name" value="Beta-lactamase"/>
    <property type="match status" value="1"/>
</dbReference>
<dbReference type="Proteomes" id="UP000663891">
    <property type="component" value="Unassembled WGS sequence"/>
</dbReference>
<dbReference type="EMBL" id="CAJOAY010001325">
    <property type="protein sequence ID" value="CAF3827881.1"/>
    <property type="molecule type" value="Genomic_DNA"/>
</dbReference>
<gene>
    <name evidence="4" type="ORF">OKA104_LOCUS20101</name>
    <name evidence="3" type="ORF">VCS650_LOCUS24177</name>
</gene>
<dbReference type="PANTHER" id="PTHR43319">
    <property type="entry name" value="BETA-LACTAMASE-RELATED"/>
    <property type="match status" value="1"/>
</dbReference>
<evidence type="ECO:0000313" key="3">
    <source>
        <dbReference type="EMBL" id="CAF1175531.1"/>
    </source>
</evidence>
<evidence type="ECO:0000313" key="5">
    <source>
        <dbReference type="Proteomes" id="UP000663891"/>
    </source>
</evidence>
<name>A0A814UL59_9BILA</name>
<dbReference type="AlphaFoldDB" id="A0A814UL59"/>
<feature type="chain" id="PRO_5035603040" description="Beta-lactamase-related domain-containing protein" evidence="1">
    <location>
        <begin position="18"/>
        <end position="205"/>
    </location>
</feature>
<dbReference type="InterPro" id="IPR012338">
    <property type="entry name" value="Beta-lactam/transpept-like"/>
</dbReference>
<comment type="caution">
    <text evidence="3">The sequence shown here is derived from an EMBL/GenBank/DDBJ whole genome shotgun (WGS) entry which is preliminary data.</text>
</comment>
<evidence type="ECO:0000256" key="1">
    <source>
        <dbReference type="SAM" id="SignalP"/>
    </source>
</evidence>
<dbReference type="InterPro" id="IPR052907">
    <property type="entry name" value="Beta-lactamase/esterase"/>
</dbReference>
<evidence type="ECO:0000313" key="4">
    <source>
        <dbReference type="EMBL" id="CAF3827881.1"/>
    </source>
</evidence>
<sequence length="205" mass="23116">MHYSIFFLLLIFVFIRGITPGWEFVYDLFRDNFIEYRDLGASVAVYYQASKDLKKYSLNDSLDFFNDIRLHKAEVPAADGITNAWLIARFYSLLLDDGDDGKYKRILSEDIMKLATKSNTPDGELDLVSQTHTSFGMGFMIFDKILPRLGSGSFGHFGAGGSIGLAAPSYNLYFAYVMNRLDATVAGLNNRIEPILTKIADKFNK</sequence>
<feature type="signal peptide" evidence="1">
    <location>
        <begin position="1"/>
        <end position="17"/>
    </location>
</feature>
<dbReference type="Gene3D" id="3.40.710.10">
    <property type="entry name" value="DD-peptidase/beta-lactamase superfamily"/>
    <property type="match status" value="1"/>
</dbReference>
<proteinExistence type="predicted"/>
<accession>A0A814UL59</accession>
<dbReference type="SUPFAM" id="SSF56601">
    <property type="entry name" value="beta-lactamase/transpeptidase-like"/>
    <property type="match status" value="1"/>
</dbReference>
<feature type="domain" description="Beta-lactamase-related" evidence="2">
    <location>
        <begin position="63"/>
        <end position="183"/>
    </location>
</feature>
<reference evidence="3" key="1">
    <citation type="submission" date="2021-02" db="EMBL/GenBank/DDBJ databases">
        <authorList>
            <person name="Nowell W R."/>
        </authorList>
    </citation>
    <scope>NUCLEOTIDE SEQUENCE</scope>
</reference>
<dbReference type="PANTHER" id="PTHR43319:SF3">
    <property type="entry name" value="BETA-LACTAMASE-RELATED DOMAIN-CONTAINING PROTEIN"/>
    <property type="match status" value="1"/>
</dbReference>
<dbReference type="EMBL" id="CAJNON010000294">
    <property type="protein sequence ID" value="CAF1175531.1"/>
    <property type="molecule type" value="Genomic_DNA"/>
</dbReference>
<dbReference type="Proteomes" id="UP000663881">
    <property type="component" value="Unassembled WGS sequence"/>
</dbReference>
<organism evidence="3 5">
    <name type="scientific">Adineta steineri</name>
    <dbReference type="NCBI Taxonomy" id="433720"/>
    <lineage>
        <taxon>Eukaryota</taxon>
        <taxon>Metazoa</taxon>
        <taxon>Spiralia</taxon>
        <taxon>Gnathifera</taxon>
        <taxon>Rotifera</taxon>
        <taxon>Eurotatoria</taxon>
        <taxon>Bdelloidea</taxon>
        <taxon>Adinetida</taxon>
        <taxon>Adinetidae</taxon>
        <taxon>Adineta</taxon>
    </lineage>
</organism>
<dbReference type="OrthoDB" id="5838698at2759"/>